<dbReference type="InterPro" id="IPR000300">
    <property type="entry name" value="IPPc"/>
</dbReference>
<proteinExistence type="predicted"/>
<dbReference type="GO" id="GO:0046856">
    <property type="term" value="P:phosphatidylinositol dephosphorylation"/>
    <property type="evidence" value="ECO:0007669"/>
    <property type="project" value="InterPro"/>
</dbReference>
<dbReference type="Proteomes" id="UP001302367">
    <property type="component" value="Chromosome 4"/>
</dbReference>
<accession>A0A2G5HMC6</accession>
<dbReference type="Pfam" id="PF22669">
    <property type="entry name" value="Exo_endo_phos2"/>
    <property type="match status" value="1"/>
</dbReference>
<dbReference type="PANTHER" id="PTHR16320">
    <property type="entry name" value="SPHINGOMYELINASE FAMILY MEMBER"/>
    <property type="match status" value="1"/>
</dbReference>
<dbReference type="EMBL" id="CP134187">
    <property type="protein sequence ID" value="WPB01614.1"/>
    <property type="molecule type" value="Genomic_DNA"/>
</dbReference>
<dbReference type="Proteomes" id="UP000230605">
    <property type="component" value="Chromosome 4"/>
</dbReference>
<feature type="domain" description="Inositol polyphosphate-related phosphatase" evidence="2">
    <location>
        <begin position="57"/>
        <end position="224"/>
    </location>
</feature>
<dbReference type="AlphaFoldDB" id="A0A2G5HMC6"/>
<dbReference type="PANTHER" id="PTHR16320:SF1">
    <property type="entry name" value="SPHINGOMYELINASE DDB_G0288017"/>
    <property type="match status" value="1"/>
</dbReference>
<evidence type="ECO:0000256" key="1">
    <source>
        <dbReference type="SAM" id="SignalP"/>
    </source>
</evidence>
<dbReference type="GO" id="GO:0016791">
    <property type="term" value="F:phosphatase activity"/>
    <property type="evidence" value="ECO:0007669"/>
    <property type="project" value="InterPro"/>
</dbReference>
<dbReference type="EMBL" id="LKMD01000105">
    <property type="protein sequence ID" value="PIA93685.1"/>
    <property type="molecule type" value="Genomic_DNA"/>
</dbReference>
<keyword evidence="6" id="KW-1185">Reference proteome</keyword>
<evidence type="ECO:0000313" key="4">
    <source>
        <dbReference type="EMBL" id="WPB01614.1"/>
    </source>
</evidence>
<protein>
    <submittedName>
        <fullName evidence="3">Hypotheticalsprotein</fullName>
    </submittedName>
</protein>
<dbReference type="SUPFAM" id="SSF56219">
    <property type="entry name" value="DNase I-like"/>
    <property type="match status" value="1"/>
</dbReference>
<feature type="chain" id="PRO_5013552397" evidence="1">
    <location>
        <begin position="19"/>
        <end position="289"/>
    </location>
</feature>
<feature type="signal peptide" evidence="1">
    <location>
        <begin position="1"/>
        <end position="18"/>
    </location>
</feature>
<gene>
    <name evidence="3" type="ORF">CB0940_04377</name>
    <name evidence="4" type="ORF">RHO25_006243</name>
</gene>
<dbReference type="GO" id="GO:0005737">
    <property type="term" value="C:cytoplasm"/>
    <property type="evidence" value="ECO:0007669"/>
    <property type="project" value="TreeGrafter"/>
</dbReference>
<organism evidence="3 5">
    <name type="scientific">Cercospora beticola</name>
    <name type="common">Sugarbeet leaf spot fungus</name>
    <dbReference type="NCBI Taxonomy" id="122368"/>
    <lineage>
        <taxon>Eukaryota</taxon>
        <taxon>Fungi</taxon>
        <taxon>Dikarya</taxon>
        <taxon>Ascomycota</taxon>
        <taxon>Pezizomycotina</taxon>
        <taxon>Dothideomycetes</taxon>
        <taxon>Dothideomycetidae</taxon>
        <taxon>Mycosphaerellales</taxon>
        <taxon>Mycosphaerellaceae</taxon>
        <taxon>Cercospora</taxon>
    </lineage>
</organism>
<evidence type="ECO:0000313" key="6">
    <source>
        <dbReference type="Proteomes" id="UP001302367"/>
    </source>
</evidence>
<reference evidence="3 5" key="1">
    <citation type="submission" date="2015-10" db="EMBL/GenBank/DDBJ databases">
        <title>The cercosporin biosynthetic gene cluster was horizontally transferred to several fungal lineages and shown to be expanded in Cercospora beticola based on microsynteny with recipient genomes.</title>
        <authorList>
            <person name="De Jonge R."/>
            <person name="Ebert M.K."/>
            <person name="Suttle J.C."/>
            <person name="Jurick Ii W.M."/>
            <person name="Secor G.A."/>
            <person name="Thomma B.P."/>
            <person name="Van De Peer Y."/>
            <person name="Bolton M.D."/>
        </authorList>
    </citation>
    <scope>NUCLEOTIDE SEQUENCE [LARGE SCALE GENOMIC DNA]</scope>
    <source>
        <strain evidence="3 5">09-40</strain>
    </source>
</reference>
<dbReference type="InterPro" id="IPR036691">
    <property type="entry name" value="Endo/exonu/phosph_ase_sf"/>
</dbReference>
<dbReference type="OrthoDB" id="40902at2759"/>
<name>A0A2G5HMC6_CERBT</name>
<dbReference type="Gene3D" id="3.60.10.10">
    <property type="entry name" value="Endonuclease/exonuclease/phosphatase"/>
    <property type="match status" value="1"/>
</dbReference>
<sequence length="289" mass="31550">MKLSGLLALATAIRTALAVSAGTFNVLAFNVAGLPEFLADNGIPGGKEAAAKQIGQKFAAGAYDVIHVQEDFAYNDEIYDNDNHKFRTKTTGNVPFGSGLNTLANFGWSDLRRIKWDRCFINEADCLTPKGFTYMRMEVAEGVTIDFYNLHAEAGNEEQDFEARRSNIEQLSNHITFVSAGQAVIVFGDTNTLYSRAQDNIRILGTQNGLRDAWVDLIQGGTIPANAPECTDPTTNQTCEAIDKVLYRSGASVILSAANHAYVTDRFLQPNGDRLSDHNAVLVDFAWSA</sequence>
<dbReference type="InterPro" id="IPR038772">
    <property type="entry name" value="Sph/SMPD2-like"/>
</dbReference>
<evidence type="ECO:0000259" key="2">
    <source>
        <dbReference type="Pfam" id="PF22669"/>
    </source>
</evidence>
<keyword evidence="1" id="KW-0732">Signal</keyword>
<evidence type="ECO:0000313" key="3">
    <source>
        <dbReference type="EMBL" id="PIA93685.1"/>
    </source>
</evidence>
<reference evidence="4 6" key="2">
    <citation type="submission" date="2023-09" db="EMBL/GenBank/DDBJ databases">
        <title>Complete-Gapless Cercospora beticola genome.</title>
        <authorList>
            <person name="Wyatt N.A."/>
            <person name="Spanner R.E."/>
            <person name="Bolton M.D."/>
        </authorList>
    </citation>
    <scope>NUCLEOTIDE SEQUENCE [LARGE SCALE GENOMIC DNA]</scope>
    <source>
        <strain evidence="4">Cb09-40</strain>
    </source>
</reference>
<evidence type="ECO:0000313" key="5">
    <source>
        <dbReference type="Proteomes" id="UP000230605"/>
    </source>
</evidence>
<dbReference type="GO" id="GO:0004767">
    <property type="term" value="F:sphingomyelin phosphodiesterase activity"/>
    <property type="evidence" value="ECO:0007669"/>
    <property type="project" value="InterPro"/>
</dbReference>